<gene>
    <name evidence="2" type="ORF">K4A83_08755</name>
</gene>
<dbReference type="SUPFAM" id="SSF141322">
    <property type="entry name" value="NfeD domain-like"/>
    <property type="match status" value="1"/>
</dbReference>
<evidence type="ECO:0000313" key="2">
    <source>
        <dbReference type="EMBL" id="MCW6036359.1"/>
    </source>
</evidence>
<feature type="domain" description="NfeD-like C-terminal" evidence="1">
    <location>
        <begin position="30"/>
        <end position="79"/>
    </location>
</feature>
<accession>A0ABT3L4D0</accession>
<dbReference type="RefSeq" id="WP_265264116.1">
    <property type="nucleotide sequence ID" value="NZ_JAIHOM010000034.1"/>
</dbReference>
<dbReference type="InterPro" id="IPR002810">
    <property type="entry name" value="NfeD-like_C"/>
</dbReference>
<dbReference type="Proteomes" id="UP001526426">
    <property type="component" value="Unassembled WGS sequence"/>
</dbReference>
<comment type="caution">
    <text evidence="2">The sequence shown here is derived from an EMBL/GenBank/DDBJ whole genome shotgun (WGS) entry which is preliminary data.</text>
</comment>
<reference evidence="2 3" key="1">
    <citation type="submission" date="2021-08" db="EMBL/GenBank/DDBJ databases">
        <title>Draft genome sequence of Spirulina subsalsa with high tolerance to salinity and hype-accumulation of phycocyanin.</title>
        <authorList>
            <person name="Pei H."/>
            <person name="Jiang L."/>
        </authorList>
    </citation>
    <scope>NUCLEOTIDE SEQUENCE [LARGE SCALE GENOMIC DNA]</scope>
    <source>
        <strain evidence="2 3">FACHB-351</strain>
    </source>
</reference>
<proteinExistence type="predicted"/>
<organism evidence="2 3">
    <name type="scientific">Spirulina subsalsa FACHB-351</name>
    <dbReference type="NCBI Taxonomy" id="234711"/>
    <lineage>
        <taxon>Bacteria</taxon>
        <taxon>Bacillati</taxon>
        <taxon>Cyanobacteriota</taxon>
        <taxon>Cyanophyceae</taxon>
        <taxon>Spirulinales</taxon>
        <taxon>Spirulinaceae</taxon>
        <taxon>Spirulina</taxon>
    </lineage>
</organism>
<evidence type="ECO:0000259" key="1">
    <source>
        <dbReference type="Pfam" id="PF01957"/>
    </source>
</evidence>
<protein>
    <submittedName>
        <fullName evidence="2">NfeD family protein</fullName>
    </submittedName>
</protein>
<dbReference type="Gene3D" id="2.40.50.140">
    <property type="entry name" value="Nucleic acid-binding proteins"/>
    <property type="match status" value="1"/>
</dbReference>
<name>A0ABT3L4D0_9CYAN</name>
<dbReference type="InterPro" id="IPR012340">
    <property type="entry name" value="NA-bd_OB-fold"/>
</dbReference>
<keyword evidence="3" id="KW-1185">Reference proteome</keyword>
<evidence type="ECO:0000313" key="3">
    <source>
        <dbReference type="Proteomes" id="UP001526426"/>
    </source>
</evidence>
<dbReference type="Pfam" id="PF01957">
    <property type="entry name" value="NfeD"/>
    <property type="match status" value="1"/>
</dbReference>
<dbReference type="EMBL" id="JAIHOM010000034">
    <property type="protein sequence ID" value="MCW6036359.1"/>
    <property type="molecule type" value="Genomic_DNA"/>
</dbReference>
<sequence length="83" mass="9578">MTEFWQHFPAQFHQRSFSSGDRTSLREWQAVVTQRITPQQIGQVRYRGTWWRAACMGGILEEGDVVYVVGRSGTTLWVEQTGS</sequence>